<proteinExistence type="predicted"/>
<gene>
    <name evidence="1" type="ORF">TCEB3V08_LOCUS6788</name>
</gene>
<name>A0A7R9CXZ5_TIMCR</name>
<evidence type="ECO:0000313" key="1">
    <source>
        <dbReference type="EMBL" id="CAD7403048.1"/>
    </source>
</evidence>
<sequence length="145" mass="16589">MKGPPERHGPHNCCVLGDVVSWLTMIERSGCLPTQMNDFQGTRAQLRWLNLFVIPESYQAMCHVVNECRKVTAMSLFNFSFGKNINLDEFLSVQTQATNAKKITVPGKQFGLKMIRVTEVRLGQVPLQWYFYCLLGGDERTNMRD</sequence>
<accession>A0A7R9CXZ5</accession>
<dbReference type="EMBL" id="OC318725">
    <property type="protein sequence ID" value="CAD7403048.1"/>
    <property type="molecule type" value="Genomic_DNA"/>
</dbReference>
<dbReference type="AlphaFoldDB" id="A0A7R9CXZ5"/>
<organism evidence="1">
    <name type="scientific">Timema cristinae</name>
    <name type="common">Walking stick</name>
    <dbReference type="NCBI Taxonomy" id="61476"/>
    <lineage>
        <taxon>Eukaryota</taxon>
        <taxon>Metazoa</taxon>
        <taxon>Ecdysozoa</taxon>
        <taxon>Arthropoda</taxon>
        <taxon>Hexapoda</taxon>
        <taxon>Insecta</taxon>
        <taxon>Pterygota</taxon>
        <taxon>Neoptera</taxon>
        <taxon>Polyneoptera</taxon>
        <taxon>Phasmatodea</taxon>
        <taxon>Timematodea</taxon>
        <taxon>Timematoidea</taxon>
        <taxon>Timematidae</taxon>
        <taxon>Timema</taxon>
    </lineage>
</organism>
<protein>
    <submittedName>
        <fullName evidence="1">Uncharacterized protein</fullName>
    </submittedName>
</protein>
<reference evidence="1" key="1">
    <citation type="submission" date="2020-11" db="EMBL/GenBank/DDBJ databases">
        <authorList>
            <person name="Tran Van P."/>
        </authorList>
    </citation>
    <scope>NUCLEOTIDE SEQUENCE</scope>
</reference>